<dbReference type="EMBL" id="CP000774">
    <property type="protein sequence ID" value="ABS62712.1"/>
    <property type="molecule type" value="Genomic_DNA"/>
</dbReference>
<evidence type="ECO:0000259" key="3">
    <source>
        <dbReference type="PROSITE" id="PS51186"/>
    </source>
</evidence>
<dbReference type="HOGENOM" id="CLU_013985_18_2_5"/>
<dbReference type="PANTHER" id="PTHR43877">
    <property type="entry name" value="AMINOALKYLPHOSPHONATE N-ACETYLTRANSFERASE-RELATED-RELATED"/>
    <property type="match status" value="1"/>
</dbReference>
<dbReference type="KEGG" id="pla:Plav_1091"/>
<dbReference type="PROSITE" id="PS51186">
    <property type="entry name" value="GNAT"/>
    <property type="match status" value="1"/>
</dbReference>
<proteinExistence type="predicted"/>
<protein>
    <submittedName>
        <fullName evidence="4">GCN5-related N-acetyltransferase</fullName>
    </submittedName>
</protein>
<evidence type="ECO:0000313" key="4">
    <source>
        <dbReference type="EMBL" id="ABS62712.1"/>
    </source>
</evidence>
<dbReference type="Pfam" id="PF00583">
    <property type="entry name" value="Acetyltransf_1"/>
    <property type="match status" value="1"/>
</dbReference>
<organism evidence="4 5">
    <name type="scientific">Parvibaculum lavamentivorans (strain DS-1 / DSM 13023 / NCIMB 13966)</name>
    <dbReference type="NCBI Taxonomy" id="402881"/>
    <lineage>
        <taxon>Bacteria</taxon>
        <taxon>Pseudomonadati</taxon>
        <taxon>Pseudomonadota</taxon>
        <taxon>Alphaproteobacteria</taxon>
        <taxon>Hyphomicrobiales</taxon>
        <taxon>Parvibaculaceae</taxon>
        <taxon>Parvibaculum</taxon>
    </lineage>
</organism>
<dbReference type="OrthoDB" id="9799154at2"/>
<dbReference type="Gene3D" id="3.40.630.30">
    <property type="match status" value="1"/>
</dbReference>
<dbReference type="InterPro" id="IPR016181">
    <property type="entry name" value="Acyl_CoA_acyltransferase"/>
</dbReference>
<dbReference type="InterPro" id="IPR000182">
    <property type="entry name" value="GNAT_dom"/>
</dbReference>
<keyword evidence="5" id="KW-1185">Reference proteome</keyword>
<evidence type="ECO:0000313" key="5">
    <source>
        <dbReference type="Proteomes" id="UP000006377"/>
    </source>
</evidence>
<sequence>MSVLTRYQTRMAVPGRDEQKLGRLIVACWREAYPGILPQPLLDGLNADRETAKWRHSLRNGIAWIAEQSGEPVGVGHIDGAEVTTLYTRRADQGMGLGAELLFRLFDEITCLGRREAFLWALEDNARARAFYERMGGRLVARRPVGFARYPKITEVRYDFVLD</sequence>
<dbReference type="GO" id="GO:0016747">
    <property type="term" value="F:acyltransferase activity, transferring groups other than amino-acyl groups"/>
    <property type="evidence" value="ECO:0007669"/>
    <property type="project" value="InterPro"/>
</dbReference>
<dbReference type="CDD" id="cd04301">
    <property type="entry name" value="NAT_SF"/>
    <property type="match status" value="1"/>
</dbReference>
<dbReference type="RefSeq" id="WP_012109968.1">
    <property type="nucleotide sequence ID" value="NC_009719.1"/>
</dbReference>
<dbReference type="AlphaFoldDB" id="A7HS29"/>
<keyword evidence="2" id="KW-0012">Acyltransferase</keyword>
<keyword evidence="1 4" id="KW-0808">Transferase</keyword>
<feature type="domain" description="N-acetyltransferase" evidence="3">
    <location>
        <begin position="13"/>
        <end position="163"/>
    </location>
</feature>
<accession>A7HS29</accession>
<reference evidence="4 5" key="1">
    <citation type="journal article" date="2011" name="Stand. Genomic Sci.">
        <title>Complete genome sequence of Parvibaculum lavamentivorans type strain (DS-1(T)).</title>
        <authorList>
            <person name="Schleheck D."/>
            <person name="Weiss M."/>
            <person name="Pitluck S."/>
            <person name="Bruce D."/>
            <person name="Land M.L."/>
            <person name="Han S."/>
            <person name="Saunders E."/>
            <person name="Tapia R."/>
            <person name="Detter C."/>
            <person name="Brettin T."/>
            <person name="Han J."/>
            <person name="Woyke T."/>
            <person name="Goodwin L."/>
            <person name="Pennacchio L."/>
            <person name="Nolan M."/>
            <person name="Cook A.M."/>
            <person name="Kjelleberg S."/>
            <person name="Thomas T."/>
        </authorList>
    </citation>
    <scope>NUCLEOTIDE SEQUENCE [LARGE SCALE GENOMIC DNA]</scope>
    <source>
        <strain evidence="5">DS-1 / DSM 13023 / NCIMB 13966</strain>
    </source>
</reference>
<dbReference type="STRING" id="402881.Plav_1091"/>
<evidence type="ECO:0000256" key="2">
    <source>
        <dbReference type="ARBA" id="ARBA00023315"/>
    </source>
</evidence>
<dbReference type="InterPro" id="IPR050832">
    <property type="entry name" value="Bact_Acetyltransf"/>
</dbReference>
<dbReference type="eggNOG" id="COG0456">
    <property type="taxonomic scope" value="Bacteria"/>
</dbReference>
<gene>
    <name evidence="4" type="ordered locus">Plav_1091</name>
</gene>
<evidence type="ECO:0000256" key="1">
    <source>
        <dbReference type="ARBA" id="ARBA00022679"/>
    </source>
</evidence>
<dbReference type="SUPFAM" id="SSF55729">
    <property type="entry name" value="Acyl-CoA N-acyltransferases (Nat)"/>
    <property type="match status" value="1"/>
</dbReference>
<dbReference type="Proteomes" id="UP000006377">
    <property type="component" value="Chromosome"/>
</dbReference>
<name>A7HS29_PARL1</name>